<dbReference type="Proteomes" id="UP000546584">
    <property type="component" value="Unassembled WGS sequence"/>
</dbReference>
<accession>A0AAJ3GZ80</accession>
<organism evidence="1 2">
    <name type="scientific">Pseudomonas yamanorum</name>
    <dbReference type="NCBI Taxonomy" id="515393"/>
    <lineage>
        <taxon>Bacteria</taxon>
        <taxon>Pseudomonadati</taxon>
        <taxon>Pseudomonadota</taxon>
        <taxon>Gammaproteobacteria</taxon>
        <taxon>Pseudomonadales</taxon>
        <taxon>Pseudomonadaceae</taxon>
        <taxon>Pseudomonas</taxon>
    </lineage>
</organism>
<sequence>MSSTIPYLPSLGSLLAYGTRSLAEAVTPRPPSAAPVGKNFTSISVTLNNGAGLDIDNVSQLISPYAKTGPRTSLRGIEITNSPTATTQGLSSAGQNPVWLENQGLIENKKGTGVKLAGNQADEVVNAGLIKGSNGIALDMGGGDDLLIVRGSGGFDGAVDGGSGTNQVLLDSAKGGTFDGASQMQHLWVGSGTWTLTGPVPANQKGEVYADATLINKSRIGGEMHIRPGGTYAGGTIGSLNVAGTLLLDPATKSQTRVKNTLSLEPDSTLAFKVGKDEAHSTLKVENRAVLNNATLNIEVTAENDQLLGRQLRVVDAQQVDGQFGTVTSNLKAYTPELIYTPTGAFVAFKPKEAVAA</sequence>
<name>A0AAJ3GZ80_9PSED</name>
<evidence type="ECO:0000313" key="1">
    <source>
        <dbReference type="EMBL" id="NWD40367.1"/>
    </source>
</evidence>
<proteinExistence type="predicted"/>
<evidence type="ECO:0000313" key="2">
    <source>
        <dbReference type="Proteomes" id="UP000546584"/>
    </source>
</evidence>
<dbReference type="InterPro" id="IPR011050">
    <property type="entry name" value="Pectin_lyase_fold/virulence"/>
</dbReference>
<dbReference type="RefSeq" id="WP_177025243.1">
    <property type="nucleotide sequence ID" value="NZ_JACAQR010000001.1"/>
</dbReference>
<dbReference type="SUPFAM" id="SSF51126">
    <property type="entry name" value="Pectin lyase-like"/>
    <property type="match status" value="1"/>
</dbReference>
<reference evidence="1 2" key="1">
    <citation type="submission" date="2020-04" db="EMBL/GenBank/DDBJ databases">
        <title>Molecular characterization of pseudomonads from Agaricus bisporus reveal novel blotch 2 pathogens in Western Europe.</title>
        <authorList>
            <person name="Taparia T."/>
            <person name="Krijger M."/>
            <person name="Haynes E."/>
            <person name="Elpinstone J.G."/>
            <person name="Noble R."/>
            <person name="Van Der Wolf J."/>
        </authorList>
    </citation>
    <scope>NUCLEOTIDE SEQUENCE [LARGE SCALE GENOMIC DNA]</scope>
    <source>
        <strain evidence="1 2">IPO3753</strain>
    </source>
</reference>
<comment type="caution">
    <text evidence="1">The sequence shown here is derived from an EMBL/GenBank/DDBJ whole genome shotgun (WGS) entry which is preliminary data.</text>
</comment>
<dbReference type="AlphaFoldDB" id="A0AAJ3GZ80"/>
<protein>
    <submittedName>
        <fullName evidence="1">Uncharacterized protein</fullName>
    </submittedName>
</protein>
<gene>
    <name evidence="1" type="ORF">HX826_00725</name>
</gene>
<dbReference type="EMBL" id="JACAQR010000001">
    <property type="protein sequence ID" value="NWD40367.1"/>
    <property type="molecule type" value="Genomic_DNA"/>
</dbReference>